<sequence>MNIHQLRRLFVRASLALPLVLAGCGGPEGSVDLKGYSEIACTDQNISVSDLKLTQAPDFVQLRYFDDYAEDGAAPPTPISLSSSGQPCATATDVPACETALENAIPTDGFHWKCRGRGGCNDFHFLVTTRGDEVKTHASQAELQQLLGTIDTEQEAVLKAFSTRYTFFCGNKERGAVKKNADGSFNVIGTDGYACGWPGGELRQHVLKVTVSGEIEELETRILEEGDTVCPTGR</sequence>
<keyword evidence="1" id="KW-0449">Lipoprotein</keyword>
<protein>
    <submittedName>
        <fullName evidence="1">Putative lipoprotein</fullName>
    </submittedName>
</protein>
<organism evidence="1 2">
    <name type="scientific">Corallococcus coralloides (strain ATCC 25202 / DSM 2259 / NBRC 100086 / M2)</name>
    <name type="common">Myxococcus coralloides</name>
    <dbReference type="NCBI Taxonomy" id="1144275"/>
    <lineage>
        <taxon>Bacteria</taxon>
        <taxon>Pseudomonadati</taxon>
        <taxon>Myxococcota</taxon>
        <taxon>Myxococcia</taxon>
        <taxon>Myxococcales</taxon>
        <taxon>Cystobacterineae</taxon>
        <taxon>Myxococcaceae</taxon>
        <taxon>Corallococcus</taxon>
    </lineage>
</organism>
<reference evidence="2" key="2">
    <citation type="submission" date="2012-03" db="EMBL/GenBank/DDBJ databases">
        <title>Genome sequence of the fruiting myxobacterium Corallococcus coralloides DSM 2259.</title>
        <authorList>
            <person name="Huntley S."/>
            <person name="Zhang Y."/>
            <person name="Treuner-Lange A."/>
            <person name="Sensen C.W."/>
            <person name="Sogaard-Andersen L."/>
        </authorList>
    </citation>
    <scope>NUCLEOTIDE SEQUENCE [LARGE SCALE GENOMIC DNA]</scope>
    <source>
        <strain evidence="2">ATCC 25202 / DSM 2259 / NBRC 100086 / M2</strain>
    </source>
</reference>
<dbReference type="STRING" id="1144275.COCOR_00832"/>
<dbReference type="RefSeq" id="WP_014393683.1">
    <property type="nucleotide sequence ID" value="NC_017030.1"/>
</dbReference>
<dbReference type="InParanoid" id="H8MIU7"/>
<evidence type="ECO:0000313" key="2">
    <source>
        <dbReference type="Proteomes" id="UP000007587"/>
    </source>
</evidence>
<proteinExistence type="predicted"/>
<reference evidence="1 2" key="1">
    <citation type="journal article" date="2012" name="J. Bacteriol.">
        <title>Complete Genome Sequence of the Fruiting Myxobacterium Corallococcus coralloides DSM 2259.</title>
        <authorList>
            <person name="Huntley S."/>
            <person name="Zhang Y."/>
            <person name="Treuner-Lange A."/>
            <person name="Kneip S."/>
            <person name="Sensen C.W."/>
            <person name="Sogaard-Andersen L."/>
        </authorList>
    </citation>
    <scope>NUCLEOTIDE SEQUENCE [LARGE SCALE GENOMIC DNA]</scope>
    <source>
        <strain evidence="2">ATCC 25202 / DSM 2259 / NBRC 100086 / M2</strain>
    </source>
</reference>
<dbReference type="AlphaFoldDB" id="H8MIU7"/>
<dbReference type="KEGG" id="ccx:COCOR_00832"/>
<dbReference type="eggNOG" id="COG1633">
    <property type="taxonomic scope" value="Bacteria"/>
</dbReference>
<name>H8MIU7_CORCM</name>
<dbReference type="Proteomes" id="UP000007587">
    <property type="component" value="Chromosome"/>
</dbReference>
<evidence type="ECO:0000313" key="1">
    <source>
        <dbReference type="EMBL" id="AFE03732.1"/>
    </source>
</evidence>
<dbReference type="HOGENOM" id="CLU_1218131_0_0_7"/>
<keyword evidence="2" id="KW-1185">Reference proteome</keyword>
<dbReference type="OrthoDB" id="5497493at2"/>
<dbReference type="EMBL" id="CP003389">
    <property type="protein sequence ID" value="AFE03732.1"/>
    <property type="molecule type" value="Genomic_DNA"/>
</dbReference>
<gene>
    <name evidence="1" type="ordered locus">COCOR_00832</name>
</gene>
<dbReference type="PROSITE" id="PS51257">
    <property type="entry name" value="PROKAR_LIPOPROTEIN"/>
    <property type="match status" value="1"/>
</dbReference>
<accession>H8MIU7</accession>